<dbReference type="AlphaFoldDB" id="X1A3J6"/>
<comment type="caution">
    <text evidence="1">The sequence shown here is derived from an EMBL/GenBank/DDBJ whole genome shotgun (WGS) entry which is preliminary data.</text>
</comment>
<dbReference type="EMBL" id="BART01017304">
    <property type="protein sequence ID" value="GAG76339.1"/>
    <property type="molecule type" value="Genomic_DNA"/>
</dbReference>
<sequence>MKDLLLQSNLDLLRAIQISEQLLTERDVLPEAEPYKAWLSDAFGNITTQIEQNINWLRFKYKSIFPEILNRTQEQTRNYKFIISKLMPSIYRQREDDKLCLLVLNWLHRQHTGSEEKPFAISDGRFAIYPSTYIPVIYFLPISSQHSLLYLPLFFHEFGHFLYLQHKDEMDNLVKEFQGKLENYLEPAFQQNNQQSQREREKGRIIVETWYEWAQEFYCDAVGLQIGGVSYLKAFSYHLRMNGRGAFIQKETDLERSSHPVLWLRVMFLASHARNLNLISEADELERHWNVIAQTLGVT</sequence>
<proteinExistence type="predicted"/>
<organism evidence="1">
    <name type="scientific">marine sediment metagenome</name>
    <dbReference type="NCBI Taxonomy" id="412755"/>
    <lineage>
        <taxon>unclassified sequences</taxon>
        <taxon>metagenomes</taxon>
        <taxon>ecological metagenomes</taxon>
    </lineage>
</organism>
<feature type="non-terminal residue" evidence="1">
    <location>
        <position position="299"/>
    </location>
</feature>
<gene>
    <name evidence="1" type="ORF">S01H4_32984</name>
</gene>
<protein>
    <submittedName>
        <fullName evidence="1">Uncharacterized protein</fullName>
    </submittedName>
</protein>
<evidence type="ECO:0000313" key="1">
    <source>
        <dbReference type="EMBL" id="GAG76339.1"/>
    </source>
</evidence>
<accession>X1A3J6</accession>
<reference evidence="1" key="1">
    <citation type="journal article" date="2014" name="Front. Microbiol.">
        <title>High frequency of phylogenetically diverse reductive dehalogenase-homologous genes in deep subseafloor sedimentary metagenomes.</title>
        <authorList>
            <person name="Kawai M."/>
            <person name="Futagami T."/>
            <person name="Toyoda A."/>
            <person name="Takaki Y."/>
            <person name="Nishi S."/>
            <person name="Hori S."/>
            <person name="Arai W."/>
            <person name="Tsubouchi T."/>
            <person name="Morono Y."/>
            <person name="Uchiyama I."/>
            <person name="Ito T."/>
            <person name="Fujiyama A."/>
            <person name="Inagaki F."/>
            <person name="Takami H."/>
        </authorList>
    </citation>
    <scope>NUCLEOTIDE SEQUENCE</scope>
    <source>
        <strain evidence="1">Expedition CK06-06</strain>
    </source>
</reference>
<name>X1A3J6_9ZZZZ</name>